<dbReference type="Proteomes" id="UP000625033">
    <property type="component" value="Unassembled WGS sequence"/>
</dbReference>
<organism evidence="1 2">
    <name type="scientific">Zhihengliuella flava</name>
    <dbReference type="NCBI Taxonomy" id="1285193"/>
    <lineage>
        <taxon>Bacteria</taxon>
        <taxon>Bacillati</taxon>
        <taxon>Actinomycetota</taxon>
        <taxon>Actinomycetes</taxon>
        <taxon>Micrococcales</taxon>
        <taxon>Micrococcaceae</taxon>
        <taxon>Zhihengliuella</taxon>
    </lineage>
</organism>
<gene>
    <name evidence="1" type="ORF">IW252_002461</name>
</gene>
<dbReference type="EMBL" id="JADOTZ010000001">
    <property type="protein sequence ID" value="MBG6085694.1"/>
    <property type="molecule type" value="Genomic_DNA"/>
</dbReference>
<evidence type="ECO:0000313" key="2">
    <source>
        <dbReference type="Proteomes" id="UP000625033"/>
    </source>
</evidence>
<dbReference type="AlphaFoldDB" id="A0A931D759"/>
<comment type="caution">
    <text evidence="1">The sequence shown here is derived from an EMBL/GenBank/DDBJ whole genome shotgun (WGS) entry which is preliminary data.</text>
</comment>
<reference evidence="1" key="1">
    <citation type="submission" date="2020-11" db="EMBL/GenBank/DDBJ databases">
        <title>Sequencing the genomes of 1000 actinobacteria strains.</title>
        <authorList>
            <person name="Klenk H.-P."/>
        </authorList>
    </citation>
    <scope>NUCLEOTIDE SEQUENCE</scope>
    <source>
        <strain evidence="1">DSM 26152</strain>
    </source>
</reference>
<proteinExistence type="predicted"/>
<name>A0A931D759_9MICC</name>
<dbReference type="RefSeq" id="WP_196836852.1">
    <property type="nucleotide sequence ID" value="NZ_JADOTZ010000001.1"/>
</dbReference>
<protein>
    <submittedName>
        <fullName evidence="1">Uncharacterized protein</fullName>
    </submittedName>
</protein>
<sequence length="188" mass="20575">MAISRLFRRAADGSLDFREAWYEEYDDDAGTGQFVINHGAVGNLSTTQDVKDVDQETGAGLLAAFEAQCAEDGYADLPETEQFWAIAQWPVKTEGAYAERLKETALTVLTGHLAWRGLGTLEDATYGTGTLNLHVLTPDPKKVVTAIKTAVRENNLDLSKLRIAVAPFGQKDALKQKHPTPPKPFTLD</sequence>
<evidence type="ECO:0000313" key="1">
    <source>
        <dbReference type="EMBL" id="MBG6085694.1"/>
    </source>
</evidence>
<accession>A0A931D759</accession>
<keyword evidence="2" id="KW-1185">Reference proteome</keyword>